<evidence type="ECO:0000256" key="4">
    <source>
        <dbReference type="ARBA" id="ARBA00022968"/>
    </source>
</evidence>
<comment type="similarity">
    <text evidence="2">Belongs to the glycosyltransferase 47 family.</text>
</comment>
<evidence type="ECO:0000256" key="5">
    <source>
        <dbReference type="ARBA" id="ARBA00023034"/>
    </source>
</evidence>
<dbReference type="Proteomes" id="UP000289738">
    <property type="component" value="Chromosome B07"/>
</dbReference>
<evidence type="ECO:0000313" key="8">
    <source>
        <dbReference type="Proteomes" id="UP000289738"/>
    </source>
</evidence>
<keyword evidence="3" id="KW-0808">Transferase</keyword>
<feature type="domain" description="Exostosin GT47" evidence="6">
    <location>
        <begin position="89"/>
        <end position="177"/>
    </location>
</feature>
<protein>
    <recommendedName>
        <fullName evidence="6">Exostosin GT47 domain-containing protein</fullName>
    </recommendedName>
</protein>
<organism evidence="7 8">
    <name type="scientific">Arachis hypogaea</name>
    <name type="common">Peanut</name>
    <dbReference type="NCBI Taxonomy" id="3818"/>
    <lineage>
        <taxon>Eukaryota</taxon>
        <taxon>Viridiplantae</taxon>
        <taxon>Streptophyta</taxon>
        <taxon>Embryophyta</taxon>
        <taxon>Tracheophyta</taxon>
        <taxon>Spermatophyta</taxon>
        <taxon>Magnoliopsida</taxon>
        <taxon>eudicotyledons</taxon>
        <taxon>Gunneridae</taxon>
        <taxon>Pentapetalae</taxon>
        <taxon>rosids</taxon>
        <taxon>fabids</taxon>
        <taxon>Fabales</taxon>
        <taxon>Fabaceae</taxon>
        <taxon>Papilionoideae</taxon>
        <taxon>50 kb inversion clade</taxon>
        <taxon>dalbergioids sensu lato</taxon>
        <taxon>Dalbergieae</taxon>
        <taxon>Pterocarpus clade</taxon>
        <taxon>Arachis</taxon>
    </lineage>
</organism>
<gene>
    <name evidence="7" type="ORF">Ahy_B07g087085</name>
</gene>
<dbReference type="OrthoDB" id="10624551at2759"/>
<dbReference type="InterPro" id="IPR040911">
    <property type="entry name" value="Exostosin_GT47"/>
</dbReference>
<evidence type="ECO:0000256" key="2">
    <source>
        <dbReference type="ARBA" id="ARBA00010271"/>
    </source>
</evidence>
<keyword evidence="8" id="KW-1185">Reference proteome</keyword>
<dbReference type="Pfam" id="PF03016">
    <property type="entry name" value="Exostosin_GT47"/>
    <property type="match status" value="1"/>
</dbReference>
<evidence type="ECO:0000259" key="6">
    <source>
        <dbReference type="Pfam" id="PF03016"/>
    </source>
</evidence>
<dbReference type="AlphaFoldDB" id="A0A444YB80"/>
<dbReference type="Gramene" id="arahy.Tifrunner.gnm2.ann2.Ah17g177400.1">
    <property type="protein sequence ID" value="arahy.Tifrunner.gnm2.ann2.Ah17g177400.1-CDS"/>
    <property type="gene ID" value="arahy.Tifrunner.gnm2.ann2.Ah17g177400"/>
</dbReference>
<dbReference type="PANTHER" id="PTHR11062">
    <property type="entry name" value="EXOSTOSIN HEPARAN SULFATE GLYCOSYLTRANSFERASE -RELATED"/>
    <property type="match status" value="1"/>
</dbReference>
<evidence type="ECO:0000313" key="7">
    <source>
        <dbReference type="EMBL" id="RYQ99189.1"/>
    </source>
</evidence>
<dbReference type="EMBL" id="SDMP01000017">
    <property type="protein sequence ID" value="RYQ99189.1"/>
    <property type="molecule type" value="Genomic_DNA"/>
</dbReference>
<evidence type="ECO:0000256" key="1">
    <source>
        <dbReference type="ARBA" id="ARBA00004323"/>
    </source>
</evidence>
<comment type="caution">
    <text evidence="7">The sequence shown here is derived from an EMBL/GenBank/DDBJ whole genome shotgun (WGS) entry which is preliminary data.</text>
</comment>
<dbReference type="GO" id="GO:0016757">
    <property type="term" value="F:glycosyltransferase activity"/>
    <property type="evidence" value="ECO:0007669"/>
    <property type="project" value="UniProtKB-KW"/>
</dbReference>
<accession>A0A444YB80</accession>
<keyword evidence="4" id="KW-0812">Transmembrane</keyword>
<evidence type="ECO:0000256" key="3">
    <source>
        <dbReference type="ARBA" id="ARBA00022676"/>
    </source>
</evidence>
<dbReference type="GO" id="GO:0000139">
    <property type="term" value="C:Golgi membrane"/>
    <property type="evidence" value="ECO:0007669"/>
    <property type="project" value="UniProtKB-SubCell"/>
</dbReference>
<dbReference type="STRING" id="3818.A0A444YB80"/>
<name>A0A444YB80_ARAHY</name>
<keyword evidence="5" id="KW-0333">Golgi apparatus</keyword>
<keyword evidence="4" id="KW-0735">Signal-anchor</keyword>
<proteinExistence type="inferred from homology"/>
<sequence length="210" mass="24477">MSISPPEAAPTIPSGKVRHSFSDACQLRRQLLVRLRLLCRSPPLPLRLPRQRCRRSALRFPRSCVSSLLSFSLDCRRYTHVGIYALEGNKRFIVKDPRRAHLFYLPFSSQKLRITLAEQKLNGKQMEQYLERYVHLIARRYRFWNRTRGADHFLVACHDWVNEEEASLFDVLQLLLASVIFVSLFQKLPKVSFGTIGDYVLFLARSSIKI</sequence>
<comment type="subcellular location">
    <subcellularLocation>
        <location evidence="1">Golgi apparatus membrane</location>
        <topology evidence="1">Single-pass type II membrane protein</topology>
    </subcellularLocation>
</comment>
<reference evidence="7 8" key="1">
    <citation type="submission" date="2019-01" db="EMBL/GenBank/DDBJ databases">
        <title>Sequencing of cultivated peanut Arachis hypogaea provides insights into genome evolution and oil improvement.</title>
        <authorList>
            <person name="Chen X."/>
        </authorList>
    </citation>
    <scope>NUCLEOTIDE SEQUENCE [LARGE SCALE GENOMIC DNA]</scope>
    <source>
        <strain evidence="8">cv. Fuhuasheng</strain>
        <tissue evidence="7">Leaves</tissue>
    </source>
</reference>
<dbReference type="InterPro" id="IPR004263">
    <property type="entry name" value="Exostosin"/>
</dbReference>
<keyword evidence="3" id="KW-0328">Glycosyltransferase</keyword>